<dbReference type="Proteomes" id="UP000278398">
    <property type="component" value="Unassembled WGS sequence"/>
</dbReference>
<sequence length="366" mass="39496">MTSRRRLLIGAGTALLATGGTTWAGMRGMGSMADRAAAVAAMRTDLSPMPDMYALIRYATLAANSHNTQPWLFRIADKKTEVLPDFSRRTPAVDPDDHHLFASLGCAAENLSIAANARGIGGRLRFEPAGDGSIIYDVGARAEPEEALYRAIPRRQSTRAEYDGTQVGADDLQALRRAASIPGVTLVLISGRAQIDRLRDLVVAGNETQMADQAFMSELKTWLRFSPRRAVSTGDGLFGACSGSPALPEWLGPLALDLFFTAESESKKYTRQIASSAGIAVFLADKADPEHWVLAGRACQRFALQATALGLKHAFLNQPVEVPELRPELAALAGLPGRRPDIVMRFGRSSEMPYSARRSVESVVVT</sequence>
<reference evidence="1 2" key="1">
    <citation type="submission" date="2018-12" db="EMBL/GenBank/DDBJ databases">
        <title>Mesorhizobium carbonis sp. nov., isolated from coal mine water.</title>
        <authorList>
            <person name="Xin W."/>
            <person name="Xu Z."/>
            <person name="Xiang F."/>
            <person name="Zhang J."/>
            <person name="Xi L."/>
            <person name="Liu J."/>
        </authorList>
    </citation>
    <scope>NUCLEOTIDE SEQUENCE [LARGE SCALE GENOMIC DNA]</scope>
    <source>
        <strain evidence="1 2">B2.3</strain>
    </source>
</reference>
<dbReference type="Gene3D" id="3.40.109.10">
    <property type="entry name" value="NADH Oxidase"/>
    <property type="match status" value="1"/>
</dbReference>
<accession>A0A429YHR9</accession>
<evidence type="ECO:0000313" key="2">
    <source>
        <dbReference type="Proteomes" id="UP000278398"/>
    </source>
</evidence>
<comment type="caution">
    <text evidence="1">The sequence shown here is derived from an EMBL/GenBank/DDBJ whole genome shotgun (WGS) entry which is preliminary data.</text>
</comment>
<evidence type="ECO:0000313" key="1">
    <source>
        <dbReference type="EMBL" id="RST81026.1"/>
    </source>
</evidence>
<dbReference type="NCBIfam" id="NF047509">
    <property type="entry name" value="Rv3131_FMN_oxido"/>
    <property type="match status" value="1"/>
</dbReference>
<dbReference type="PANTHER" id="PTHR23026">
    <property type="entry name" value="NADPH NITROREDUCTASE"/>
    <property type="match status" value="1"/>
</dbReference>
<dbReference type="InterPro" id="IPR006311">
    <property type="entry name" value="TAT_signal"/>
</dbReference>
<proteinExistence type="predicted"/>
<dbReference type="EMBL" id="RWKW01000133">
    <property type="protein sequence ID" value="RST81026.1"/>
    <property type="molecule type" value="Genomic_DNA"/>
</dbReference>
<dbReference type="InterPro" id="IPR050627">
    <property type="entry name" value="Nitroreductase/BluB"/>
</dbReference>
<dbReference type="InterPro" id="IPR000415">
    <property type="entry name" value="Nitroreductase-like"/>
</dbReference>
<gene>
    <name evidence="1" type="ORF">EJC49_24245</name>
</gene>
<protein>
    <submittedName>
        <fullName evidence="1">Tat pathway signal protein</fullName>
    </submittedName>
</protein>
<name>A0A429YHR9_9HYPH</name>
<dbReference type="AlphaFoldDB" id="A0A429YHR9"/>
<dbReference type="PROSITE" id="PS51318">
    <property type="entry name" value="TAT"/>
    <property type="match status" value="1"/>
</dbReference>
<dbReference type="GO" id="GO:0016491">
    <property type="term" value="F:oxidoreductase activity"/>
    <property type="evidence" value="ECO:0007669"/>
    <property type="project" value="InterPro"/>
</dbReference>
<organism evidence="1 2">
    <name type="scientific">Aquibium carbonis</name>
    <dbReference type="NCBI Taxonomy" id="2495581"/>
    <lineage>
        <taxon>Bacteria</taxon>
        <taxon>Pseudomonadati</taxon>
        <taxon>Pseudomonadota</taxon>
        <taxon>Alphaproteobacteria</taxon>
        <taxon>Hyphomicrobiales</taxon>
        <taxon>Phyllobacteriaceae</taxon>
        <taxon>Aquibium</taxon>
    </lineage>
</organism>
<dbReference type="OrthoDB" id="8156917at2"/>
<dbReference type="SUPFAM" id="SSF55469">
    <property type="entry name" value="FMN-dependent nitroreductase-like"/>
    <property type="match status" value="2"/>
</dbReference>
<keyword evidence="2" id="KW-1185">Reference proteome</keyword>
<dbReference type="PANTHER" id="PTHR23026:SF123">
    <property type="entry name" value="NAD(P)H NITROREDUCTASE RV3131-RELATED"/>
    <property type="match status" value="1"/>
</dbReference>